<feature type="non-terminal residue" evidence="2">
    <location>
        <position position="440"/>
    </location>
</feature>
<reference evidence="2 3" key="1">
    <citation type="journal article" date="2023" name="Commun. Biol.">
        <title>Genome analysis of Parmales, the sister group of diatoms, reveals the evolutionary specialization of diatoms from phago-mixotrophs to photoautotrophs.</title>
        <authorList>
            <person name="Ban H."/>
            <person name="Sato S."/>
            <person name="Yoshikawa S."/>
            <person name="Yamada K."/>
            <person name="Nakamura Y."/>
            <person name="Ichinomiya M."/>
            <person name="Sato N."/>
            <person name="Blanc-Mathieu R."/>
            <person name="Endo H."/>
            <person name="Kuwata A."/>
            <person name="Ogata H."/>
        </authorList>
    </citation>
    <scope>NUCLEOTIDE SEQUENCE [LARGE SCALE GENOMIC DNA]</scope>
</reference>
<feature type="compositionally biased region" description="Pro residues" evidence="1">
    <location>
        <begin position="1"/>
        <end position="27"/>
    </location>
</feature>
<dbReference type="EMBL" id="BRYB01003483">
    <property type="protein sequence ID" value="GMI37551.1"/>
    <property type="molecule type" value="Genomic_DNA"/>
</dbReference>
<name>A0ABQ6N1S9_9STRA</name>
<accession>A0ABQ6N1S9</accession>
<dbReference type="Proteomes" id="UP001165060">
    <property type="component" value="Unassembled WGS sequence"/>
</dbReference>
<protein>
    <recommendedName>
        <fullName evidence="4">AP2/ERF domain-containing protein</fullName>
    </recommendedName>
</protein>
<feature type="compositionally biased region" description="Basic residues" evidence="1">
    <location>
        <begin position="77"/>
        <end position="88"/>
    </location>
</feature>
<feature type="region of interest" description="Disordered" evidence="1">
    <location>
        <begin position="59"/>
        <end position="113"/>
    </location>
</feature>
<keyword evidence="3" id="KW-1185">Reference proteome</keyword>
<feature type="region of interest" description="Disordered" evidence="1">
    <location>
        <begin position="1"/>
        <end position="32"/>
    </location>
</feature>
<feature type="region of interest" description="Disordered" evidence="1">
    <location>
        <begin position="405"/>
        <end position="440"/>
    </location>
</feature>
<feature type="region of interest" description="Disordered" evidence="1">
    <location>
        <begin position="268"/>
        <end position="368"/>
    </location>
</feature>
<evidence type="ECO:0000256" key="1">
    <source>
        <dbReference type="SAM" id="MobiDB-lite"/>
    </source>
</evidence>
<feature type="non-terminal residue" evidence="2">
    <location>
        <position position="1"/>
    </location>
</feature>
<evidence type="ECO:0000313" key="3">
    <source>
        <dbReference type="Proteomes" id="UP001165060"/>
    </source>
</evidence>
<evidence type="ECO:0000313" key="2">
    <source>
        <dbReference type="EMBL" id="GMI37551.1"/>
    </source>
</evidence>
<feature type="compositionally biased region" description="Basic and acidic residues" evidence="1">
    <location>
        <begin position="316"/>
        <end position="350"/>
    </location>
</feature>
<proteinExistence type="predicted"/>
<gene>
    <name evidence="2" type="ORF">TeGR_g9296</name>
</gene>
<sequence length="440" mass="46448">TSMPPSMPPSPPPPPLSPPSGFSPPRSPSTSRAAAAYSMYYNPVGSPCSTVRQFSAFGGSEGASLAGTSYAGTHASGRSHKQGSHKQGKPSGPQSTQSTQSMPGLVPAPRGRPPKDKVWDFVLGRYTCAASARADPGRYGYRPGSRRHRQLLGLSAPASSRLRSQGSPPLIADRAYRASLLAAKAAGLPPSWHVSQYPSATHRSVAYKFVCPCGDGGAFLTLAKAQRHLGECGGGGDVGAKDHPKSGQVEALKGKVAELWRRWEEGEEWRVGGGGSGASSAGAARVGAVKREREGGESEGEEVVTGGKGAGRRRRGSPDAREAEARRRREEAERSELADRELVRAFREKVAGGPHPKPQGRGRKGWAFDTRSGEWVAIPGAKRAKDKAAALREKIASKPEELRRFCGGPCKQPPGMPRRGTVWDSWGGEFVDKPPPAGGG</sequence>
<feature type="compositionally biased region" description="Low complexity" evidence="1">
    <location>
        <begin position="278"/>
        <end position="287"/>
    </location>
</feature>
<evidence type="ECO:0008006" key="4">
    <source>
        <dbReference type="Google" id="ProtNLM"/>
    </source>
</evidence>
<organism evidence="2 3">
    <name type="scientific">Tetraparma gracilis</name>
    <dbReference type="NCBI Taxonomy" id="2962635"/>
    <lineage>
        <taxon>Eukaryota</taxon>
        <taxon>Sar</taxon>
        <taxon>Stramenopiles</taxon>
        <taxon>Ochrophyta</taxon>
        <taxon>Bolidophyceae</taxon>
        <taxon>Parmales</taxon>
        <taxon>Triparmaceae</taxon>
        <taxon>Tetraparma</taxon>
    </lineage>
</organism>
<comment type="caution">
    <text evidence="2">The sequence shown here is derived from an EMBL/GenBank/DDBJ whole genome shotgun (WGS) entry which is preliminary data.</text>
</comment>